<dbReference type="EC" id="3.2.1.21" evidence="3"/>
<dbReference type="PRINTS" id="PR00131">
    <property type="entry name" value="GLHYDRLASE1"/>
</dbReference>
<dbReference type="PANTHER" id="PTHR10353:SF36">
    <property type="entry name" value="LP05116P"/>
    <property type="match status" value="1"/>
</dbReference>
<dbReference type="GO" id="GO:0005829">
    <property type="term" value="C:cytosol"/>
    <property type="evidence" value="ECO:0007669"/>
    <property type="project" value="TreeGrafter"/>
</dbReference>
<protein>
    <recommendedName>
        <fullName evidence="3">beta-glucosidase</fullName>
        <ecNumber evidence="3">3.2.1.21</ecNumber>
    </recommendedName>
</protein>
<evidence type="ECO:0000256" key="5">
    <source>
        <dbReference type="ARBA" id="ARBA00023001"/>
    </source>
</evidence>
<keyword evidence="12" id="KW-1185">Reference proteome</keyword>
<dbReference type="InterPro" id="IPR033132">
    <property type="entry name" value="GH_1_N_CS"/>
</dbReference>
<feature type="binding site" evidence="10">
    <location>
        <position position="165"/>
    </location>
    <ligand>
        <name>substrate</name>
    </ligand>
</feature>
<dbReference type="GO" id="GO:0008422">
    <property type="term" value="F:beta-glucosidase activity"/>
    <property type="evidence" value="ECO:0007669"/>
    <property type="project" value="UniProtKB-EC"/>
</dbReference>
<dbReference type="NCBIfam" id="TIGR03356">
    <property type="entry name" value="BGL"/>
    <property type="match status" value="1"/>
</dbReference>
<dbReference type="Gene3D" id="3.20.20.80">
    <property type="entry name" value="Glycosidases"/>
    <property type="match status" value="1"/>
</dbReference>
<comment type="catalytic activity">
    <reaction evidence="1">
        <text>Hydrolysis of terminal, non-reducing beta-D-glucosyl residues with release of beta-D-glucose.</text>
        <dbReference type="EC" id="3.2.1.21"/>
    </reaction>
</comment>
<dbReference type="GO" id="GO:0030245">
    <property type="term" value="P:cellulose catabolic process"/>
    <property type="evidence" value="ECO:0007669"/>
    <property type="project" value="UniProtKB-KW"/>
</dbReference>
<evidence type="ECO:0000256" key="6">
    <source>
        <dbReference type="ARBA" id="ARBA00023277"/>
    </source>
</evidence>
<feature type="binding site" evidence="10">
    <location>
        <position position="408"/>
    </location>
    <ligand>
        <name>substrate</name>
    </ligand>
</feature>
<reference evidence="11" key="1">
    <citation type="submission" date="2021-04" db="EMBL/GenBank/DDBJ databases">
        <title>Genome based classification of Actinospica acidithermotolerans sp. nov., an actinobacterium isolated from an Indonesian hot spring.</title>
        <authorList>
            <person name="Kusuma A.B."/>
            <person name="Putra K.E."/>
            <person name="Nafisah S."/>
            <person name="Loh J."/>
            <person name="Nouioui I."/>
            <person name="Goodfellow M."/>
        </authorList>
    </citation>
    <scope>NUCLEOTIDE SEQUENCE</scope>
    <source>
        <strain evidence="11">CSCA 57</strain>
    </source>
</reference>
<dbReference type="FunFam" id="3.20.20.80:FF:000004">
    <property type="entry name" value="Beta-glucosidase 6-phospho-beta-glucosidase"/>
    <property type="match status" value="1"/>
</dbReference>
<dbReference type="Proteomes" id="UP000675781">
    <property type="component" value="Unassembled WGS sequence"/>
</dbReference>
<evidence type="ECO:0000256" key="1">
    <source>
        <dbReference type="ARBA" id="ARBA00000448"/>
    </source>
</evidence>
<evidence type="ECO:0000256" key="8">
    <source>
        <dbReference type="ARBA" id="ARBA00023326"/>
    </source>
</evidence>
<dbReference type="InterPro" id="IPR017853">
    <property type="entry name" value="GH"/>
</dbReference>
<keyword evidence="4 11" id="KW-0378">Hydrolase</keyword>
<dbReference type="PANTHER" id="PTHR10353">
    <property type="entry name" value="GLYCOSYL HYDROLASE"/>
    <property type="match status" value="1"/>
</dbReference>
<evidence type="ECO:0000313" key="12">
    <source>
        <dbReference type="Proteomes" id="UP000675781"/>
    </source>
</evidence>
<evidence type="ECO:0000313" key="11">
    <source>
        <dbReference type="EMBL" id="MBR7832681.1"/>
    </source>
</evidence>
<feature type="active site" description="Nucleophile" evidence="9">
    <location>
        <position position="361"/>
    </location>
</feature>
<feature type="binding site" evidence="10">
    <location>
        <position position="121"/>
    </location>
    <ligand>
        <name>substrate</name>
    </ligand>
</feature>
<evidence type="ECO:0000256" key="4">
    <source>
        <dbReference type="ARBA" id="ARBA00022801"/>
    </source>
</evidence>
<feature type="binding site" evidence="10">
    <location>
        <begin position="415"/>
        <end position="416"/>
    </location>
    <ligand>
        <name>substrate</name>
    </ligand>
</feature>
<accession>A0A941EJT3</accession>
<feature type="binding site" evidence="10">
    <location>
        <position position="293"/>
    </location>
    <ligand>
        <name>substrate</name>
    </ligand>
</feature>
<keyword evidence="5" id="KW-0136">Cellulose degradation</keyword>
<feature type="binding site" evidence="10">
    <location>
        <position position="20"/>
    </location>
    <ligand>
        <name>substrate</name>
    </ligand>
</feature>
<keyword evidence="6" id="KW-0119">Carbohydrate metabolism</keyword>
<evidence type="ECO:0000256" key="10">
    <source>
        <dbReference type="PIRSR" id="PIRSR617736-2"/>
    </source>
</evidence>
<evidence type="ECO:0000256" key="9">
    <source>
        <dbReference type="PIRSR" id="PIRSR617736-1"/>
    </source>
</evidence>
<feature type="active site" description="Proton donor" evidence="9">
    <location>
        <position position="166"/>
    </location>
</feature>
<dbReference type="PROSITE" id="PS00653">
    <property type="entry name" value="GLYCOSYL_HYDROL_F1_2"/>
    <property type="match status" value="1"/>
</dbReference>
<name>A0A941EJT3_9ACTN</name>
<gene>
    <name evidence="11" type="ORF">KDL01_05385</name>
</gene>
<sequence>PPLPRFPAAFRWGAGTSSYQVEGGVHEGGRGESVWDRFAHTEGTILDASTGDEACDSYHRYAEDVRLLAELGVDVYRFSVAWPRIQPEGTGPAVKAGLDYYDRLLDGLAERGIAAVPTLYHWDLPQALEDQGGWLSRETAYRFAEYAAIMADFFAGRVETVHTLNEPFIHLALGYALGTHAPGRTLGFEALPGAHHQLLGHGLAAAELRARGLRVGLAHNYTPVRAASSAPADIAAAHAYDVLHNRVLTDPLLLGRYADLSFFGLDDAPEYVHPEDLGIIAAGRPDELGVNYYNPTTAAGLDPLASSNSPLSFGLPFELRGVEGAEVTAFGWPIVPDGLREILVTLKDRYGDALPPILVTENGCSTVDAPDPDGVVHDEARIAFLDGHIRALHEAVEAGVDVAGYVVWTLLDNFEWDQGYQQRFGIVRVDFDTFARTPKDSFHWLRALIAEHRTGSAD</sequence>
<dbReference type="AlphaFoldDB" id="A0A941EJT3"/>
<keyword evidence="8" id="KW-0624">Polysaccharide degradation</keyword>
<evidence type="ECO:0000256" key="2">
    <source>
        <dbReference type="ARBA" id="ARBA00010838"/>
    </source>
</evidence>
<evidence type="ECO:0000256" key="3">
    <source>
        <dbReference type="ARBA" id="ARBA00012744"/>
    </source>
</evidence>
<comment type="caution">
    <text evidence="11">The sequence shown here is derived from an EMBL/GenBank/DDBJ whole genome shotgun (WGS) entry which is preliminary data.</text>
</comment>
<feature type="non-terminal residue" evidence="11">
    <location>
        <position position="1"/>
    </location>
</feature>
<dbReference type="InterPro" id="IPR017736">
    <property type="entry name" value="Glyco_hydro_1_beta-glucosidase"/>
</dbReference>
<evidence type="ECO:0000256" key="7">
    <source>
        <dbReference type="ARBA" id="ARBA00023295"/>
    </source>
</evidence>
<organism evidence="11 12">
    <name type="scientific">Actinospica durhamensis</name>
    <dbReference type="NCBI Taxonomy" id="1508375"/>
    <lineage>
        <taxon>Bacteria</taxon>
        <taxon>Bacillati</taxon>
        <taxon>Actinomycetota</taxon>
        <taxon>Actinomycetes</taxon>
        <taxon>Catenulisporales</taxon>
        <taxon>Actinospicaceae</taxon>
        <taxon>Actinospica</taxon>
    </lineage>
</organism>
<dbReference type="EMBL" id="JAGSOG010000015">
    <property type="protein sequence ID" value="MBR7832681.1"/>
    <property type="molecule type" value="Genomic_DNA"/>
</dbReference>
<dbReference type="SUPFAM" id="SSF51445">
    <property type="entry name" value="(Trans)glycosidases"/>
    <property type="match status" value="1"/>
</dbReference>
<dbReference type="InterPro" id="IPR001360">
    <property type="entry name" value="Glyco_hydro_1"/>
</dbReference>
<dbReference type="Pfam" id="PF00232">
    <property type="entry name" value="Glyco_hydro_1"/>
    <property type="match status" value="1"/>
</dbReference>
<comment type="similarity">
    <text evidence="2">Belongs to the glycosyl hydrolase 1 family.</text>
</comment>
<keyword evidence="7 11" id="KW-0326">Glycosidase</keyword>
<proteinExistence type="inferred from homology"/>